<dbReference type="GO" id="GO:0043491">
    <property type="term" value="P:phosphatidylinositol 3-kinase/protein kinase B signal transduction"/>
    <property type="evidence" value="ECO:0007669"/>
    <property type="project" value="TreeGrafter"/>
</dbReference>
<evidence type="ECO:0000313" key="5">
    <source>
        <dbReference type="Proteomes" id="UP000681720"/>
    </source>
</evidence>
<reference evidence="4" key="1">
    <citation type="submission" date="2021-02" db="EMBL/GenBank/DDBJ databases">
        <authorList>
            <person name="Nowell W R."/>
        </authorList>
    </citation>
    <scope>NUCLEOTIDE SEQUENCE</scope>
</reference>
<evidence type="ECO:0000259" key="3">
    <source>
        <dbReference type="PROSITE" id="PS50290"/>
    </source>
</evidence>
<evidence type="ECO:0000256" key="1">
    <source>
        <dbReference type="ARBA" id="ARBA00022679"/>
    </source>
</evidence>
<dbReference type="PANTHER" id="PTHR10048">
    <property type="entry name" value="PHOSPHATIDYLINOSITOL KINASE"/>
    <property type="match status" value="1"/>
</dbReference>
<keyword evidence="1" id="KW-0808">Transferase</keyword>
<dbReference type="InterPro" id="IPR000403">
    <property type="entry name" value="PI3/4_kinase_cat_dom"/>
</dbReference>
<dbReference type="Gene3D" id="1.10.1070.11">
    <property type="entry name" value="Phosphatidylinositol 3-/4-kinase, catalytic domain"/>
    <property type="match status" value="1"/>
</dbReference>
<dbReference type="Pfam" id="PF00454">
    <property type="entry name" value="PI3_PI4_kinase"/>
    <property type="match status" value="1"/>
</dbReference>
<feature type="domain" description="PI3K/PI4K catalytic" evidence="3">
    <location>
        <begin position="1"/>
        <end position="157"/>
    </location>
</feature>
<evidence type="ECO:0000256" key="2">
    <source>
        <dbReference type="ARBA" id="ARBA00022777"/>
    </source>
</evidence>
<gene>
    <name evidence="4" type="ORF">GIL414_LOCUS77961</name>
</gene>
<dbReference type="PROSITE" id="PS50290">
    <property type="entry name" value="PI3_4_KINASE_3"/>
    <property type="match status" value="1"/>
</dbReference>
<dbReference type="PANTHER" id="PTHR10048:SF14">
    <property type="entry name" value="LD28067P"/>
    <property type="match status" value="1"/>
</dbReference>
<dbReference type="GO" id="GO:0035005">
    <property type="term" value="F:1-phosphatidylinositol-4-phosphate 3-kinase activity"/>
    <property type="evidence" value="ECO:0007669"/>
    <property type="project" value="TreeGrafter"/>
</dbReference>
<dbReference type="Proteomes" id="UP000681720">
    <property type="component" value="Unassembled WGS sequence"/>
</dbReference>
<dbReference type="EMBL" id="CAJOBJ010348853">
    <property type="protein sequence ID" value="CAF5205418.1"/>
    <property type="molecule type" value="Genomic_DNA"/>
</dbReference>
<dbReference type="GO" id="GO:0016303">
    <property type="term" value="F:1-phosphatidylinositol-3-kinase activity"/>
    <property type="evidence" value="ECO:0007669"/>
    <property type="project" value="TreeGrafter"/>
</dbReference>
<sequence length="157" mass="18253">QDQIVLQLFACMDKIWQANDFDLRLSLFNVVQTQERCGFIEMITESETLREIESHSGTIKGSLGESALYDWLRLHNTTEREFRTALENLSYSCAAYCVATYILGIGDRHNDNIMVKHSGHLFHIDFGKYLGDTQKFGWFNRYVLCYISIKFVGIHRN</sequence>
<dbReference type="GO" id="GO:0048015">
    <property type="term" value="P:phosphatidylinositol-mediated signaling"/>
    <property type="evidence" value="ECO:0007669"/>
    <property type="project" value="TreeGrafter"/>
</dbReference>
<dbReference type="InterPro" id="IPR011009">
    <property type="entry name" value="Kinase-like_dom_sf"/>
</dbReference>
<dbReference type="InterPro" id="IPR018936">
    <property type="entry name" value="PI3/4_kinase_CS"/>
</dbReference>
<dbReference type="GO" id="GO:0005737">
    <property type="term" value="C:cytoplasm"/>
    <property type="evidence" value="ECO:0007669"/>
    <property type="project" value="TreeGrafter"/>
</dbReference>
<comment type="caution">
    <text evidence="4">The sequence shown here is derived from an EMBL/GenBank/DDBJ whole genome shotgun (WGS) entry which is preliminary data.</text>
</comment>
<dbReference type="InterPro" id="IPR036940">
    <property type="entry name" value="PI3/4_kinase_cat_sf"/>
</dbReference>
<dbReference type="GO" id="GO:0016477">
    <property type="term" value="P:cell migration"/>
    <property type="evidence" value="ECO:0007669"/>
    <property type="project" value="TreeGrafter"/>
</dbReference>
<accession>A0A8S3ITZ1</accession>
<dbReference type="AlphaFoldDB" id="A0A8S3ITZ1"/>
<name>A0A8S3ITZ1_9BILA</name>
<dbReference type="SUPFAM" id="SSF56112">
    <property type="entry name" value="Protein kinase-like (PK-like)"/>
    <property type="match status" value="1"/>
</dbReference>
<dbReference type="Gene3D" id="3.30.1010.10">
    <property type="entry name" value="Phosphatidylinositol 3-kinase Catalytic Subunit, Chain A, domain 4"/>
    <property type="match status" value="1"/>
</dbReference>
<dbReference type="PROSITE" id="PS00916">
    <property type="entry name" value="PI3_4_KINASE_2"/>
    <property type="match status" value="1"/>
</dbReference>
<organism evidence="4 5">
    <name type="scientific">Rotaria magnacalcarata</name>
    <dbReference type="NCBI Taxonomy" id="392030"/>
    <lineage>
        <taxon>Eukaryota</taxon>
        <taxon>Metazoa</taxon>
        <taxon>Spiralia</taxon>
        <taxon>Gnathifera</taxon>
        <taxon>Rotifera</taxon>
        <taxon>Eurotatoria</taxon>
        <taxon>Bdelloidea</taxon>
        <taxon>Philodinida</taxon>
        <taxon>Philodinidae</taxon>
        <taxon>Rotaria</taxon>
    </lineage>
</organism>
<dbReference type="SMART" id="SM00146">
    <property type="entry name" value="PI3Kc"/>
    <property type="match status" value="1"/>
</dbReference>
<dbReference type="GO" id="GO:0005886">
    <property type="term" value="C:plasma membrane"/>
    <property type="evidence" value="ECO:0007669"/>
    <property type="project" value="TreeGrafter"/>
</dbReference>
<protein>
    <recommendedName>
        <fullName evidence="3">PI3K/PI4K catalytic domain-containing protein</fullName>
    </recommendedName>
</protein>
<proteinExistence type="predicted"/>
<dbReference type="GO" id="GO:0005942">
    <property type="term" value="C:phosphatidylinositol 3-kinase complex"/>
    <property type="evidence" value="ECO:0007669"/>
    <property type="project" value="TreeGrafter"/>
</dbReference>
<dbReference type="InterPro" id="IPR015433">
    <property type="entry name" value="PI3/4_kinase"/>
</dbReference>
<feature type="non-terminal residue" evidence="4">
    <location>
        <position position="1"/>
    </location>
</feature>
<evidence type="ECO:0000313" key="4">
    <source>
        <dbReference type="EMBL" id="CAF5205418.1"/>
    </source>
</evidence>
<keyword evidence="2" id="KW-0418">Kinase</keyword>